<organism evidence="1 2">
    <name type="scientific">Aspergillus tanneri</name>
    <dbReference type="NCBI Taxonomy" id="1220188"/>
    <lineage>
        <taxon>Eukaryota</taxon>
        <taxon>Fungi</taxon>
        <taxon>Dikarya</taxon>
        <taxon>Ascomycota</taxon>
        <taxon>Pezizomycotina</taxon>
        <taxon>Eurotiomycetes</taxon>
        <taxon>Eurotiomycetidae</taxon>
        <taxon>Eurotiales</taxon>
        <taxon>Aspergillaceae</taxon>
        <taxon>Aspergillus</taxon>
        <taxon>Aspergillus subgen. Circumdati</taxon>
    </lineage>
</organism>
<dbReference type="Proteomes" id="UP000308092">
    <property type="component" value="Unassembled WGS sequence"/>
</dbReference>
<gene>
    <name evidence="1" type="ORF">EYZ11_011181</name>
</gene>
<accession>A0A4S3J3F2</accession>
<evidence type="ECO:0000313" key="1">
    <source>
        <dbReference type="EMBL" id="THC89369.1"/>
    </source>
</evidence>
<name>A0A4S3J3F2_9EURO</name>
<keyword evidence="2" id="KW-1185">Reference proteome</keyword>
<dbReference type="AlphaFoldDB" id="A0A4S3J3F2"/>
<proteinExistence type="predicted"/>
<sequence>MYPAWQGKYPPYQALLAAKVPNSGQKKLLFKQQPVKTRQLSKAEVDKLEKTRQVYHLLWSKAMFNI</sequence>
<dbReference type="VEuPathDB" id="FungiDB:EYZ11_011181"/>
<dbReference type="EMBL" id="SOSA01000666">
    <property type="protein sequence ID" value="THC89369.1"/>
    <property type="molecule type" value="Genomic_DNA"/>
</dbReference>
<protein>
    <submittedName>
        <fullName evidence="1">Uncharacterized protein</fullName>
    </submittedName>
</protein>
<reference evidence="1 2" key="1">
    <citation type="submission" date="2019-03" db="EMBL/GenBank/DDBJ databases">
        <title>The genome sequence of a newly discovered highly antifungal drug resistant Aspergillus species, Aspergillus tanneri NIH 1004.</title>
        <authorList>
            <person name="Mounaud S."/>
            <person name="Singh I."/>
            <person name="Joardar V."/>
            <person name="Pakala S."/>
            <person name="Pakala S."/>
            <person name="Venepally P."/>
            <person name="Hoover J."/>
            <person name="Nierman W."/>
            <person name="Chung J."/>
            <person name="Losada L."/>
        </authorList>
    </citation>
    <scope>NUCLEOTIDE SEQUENCE [LARGE SCALE GENOMIC DNA]</scope>
    <source>
        <strain evidence="1 2">NIH1004</strain>
    </source>
</reference>
<comment type="caution">
    <text evidence="1">The sequence shown here is derived from an EMBL/GenBank/DDBJ whole genome shotgun (WGS) entry which is preliminary data.</text>
</comment>
<evidence type="ECO:0000313" key="2">
    <source>
        <dbReference type="Proteomes" id="UP000308092"/>
    </source>
</evidence>